<evidence type="ECO:0000313" key="1">
    <source>
        <dbReference type="EMBL" id="RIB28374.1"/>
    </source>
</evidence>
<dbReference type="Proteomes" id="UP000266673">
    <property type="component" value="Unassembled WGS sequence"/>
</dbReference>
<proteinExistence type="predicted"/>
<dbReference type="EMBL" id="QKWP01000068">
    <property type="protein sequence ID" value="RIB28374.1"/>
    <property type="molecule type" value="Genomic_DNA"/>
</dbReference>
<name>A0A397W0U9_9GLOM</name>
<sequence>MKEKLRYYFQEKEKIDSVLVYIFLILLKNIEKKMDQNFFALHRKIEEDNLLEEHWFKVKLSKPYDQHKYKFLTKNEKCIDKAIKMLSGLLKKEFDNIKEEI</sequence>
<gene>
    <name evidence="1" type="ORF">C2G38_2158147</name>
</gene>
<dbReference type="OrthoDB" id="2446265at2759"/>
<reference evidence="1 2" key="1">
    <citation type="submission" date="2018-06" db="EMBL/GenBank/DDBJ databases">
        <title>Comparative genomics reveals the genomic features of Rhizophagus irregularis, R. cerebriforme, R. diaphanum and Gigaspora rosea, and their symbiotic lifestyle signature.</title>
        <authorList>
            <person name="Morin E."/>
            <person name="San Clemente H."/>
            <person name="Chen E.C.H."/>
            <person name="De La Providencia I."/>
            <person name="Hainaut M."/>
            <person name="Kuo A."/>
            <person name="Kohler A."/>
            <person name="Murat C."/>
            <person name="Tang N."/>
            <person name="Roy S."/>
            <person name="Loubradou J."/>
            <person name="Henrissat B."/>
            <person name="Grigoriev I.V."/>
            <person name="Corradi N."/>
            <person name="Roux C."/>
            <person name="Martin F.M."/>
        </authorList>
    </citation>
    <scope>NUCLEOTIDE SEQUENCE [LARGE SCALE GENOMIC DNA]</scope>
    <source>
        <strain evidence="1 2">DAOM 194757</strain>
    </source>
</reference>
<comment type="caution">
    <text evidence="1">The sequence shown here is derived from an EMBL/GenBank/DDBJ whole genome shotgun (WGS) entry which is preliminary data.</text>
</comment>
<dbReference type="AlphaFoldDB" id="A0A397W0U9"/>
<protein>
    <submittedName>
        <fullName evidence="1">Uncharacterized protein</fullName>
    </submittedName>
</protein>
<organism evidence="1 2">
    <name type="scientific">Gigaspora rosea</name>
    <dbReference type="NCBI Taxonomy" id="44941"/>
    <lineage>
        <taxon>Eukaryota</taxon>
        <taxon>Fungi</taxon>
        <taxon>Fungi incertae sedis</taxon>
        <taxon>Mucoromycota</taxon>
        <taxon>Glomeromycotina</taxon>
        <taxon>Glomeromycetes</taxon>
        <taxon>Diversisporales</taxon>
        <taxon>Gigasporaceae</taxon>
        <taxon>Gigaspora</taxon>
    </lineage>
</organism>
<accession>A0A397W0U9</accession>
<evidence type="ECO:0000313" key="2">
    <source>
        <dbReference type="Proteomes" id="UP000266673"/>
    </source>
</evidence>
<keyword evidence="2" id="KW-1185">Reference proteome</keyword>